<evidence type="ECO:0000256" key="2">
    <source>
        <dbReference type="ARBA" id="ARBA00022428"/>
    </source>
</evidence>
<proteinExistence type="predicted"/>
<evidence type="ECO:0008006" key="5">
    <source>
        <dbReference type="Google" id="ProtNLM"/>
    </source>
</evidence>
<name>A0A831X056_9BACT</name>
<organism evidence="4">
    <name type="scientific">Thermorudis peleae</name>
    <dbReference type="NCBI Taxonomy" id="1382356"/>
    <lineage>
        <taxon>Bacteria</taxon>
        <taxon>Pseudomonadati</taxon>
        <taxon>Thermomicrobiota</taxon>
        <taxon>Thermomicrobia</taxon>
        <taxon>Thermomicrobia incertae sedis</taxon>
        <taxon>Thermorudis</taxon>
    </lineage>
</organism>
<keyword evidence="2" id="KW-0474">Menaquinone biosynthesis</keyword>
<comment type="caution">
    <text evidence="4">The sequence shown here is derived from an EMBL/GenBank/DDBJ whole genome shotgun (WGS) entry which is preliminary data.</text>
</comment>
<evidence type="ECO:0000256" key="1">
    <source>
        <dbReference type="ARBA" id="ARBA00004863"/>
    </source>
</evidence>
<sequence length="262" mass="28532">MPDCFIEQSVTTAVYSLPIAQGWVEPTTSFMLERYLSAEVVRSRGLPALLGAVEATQLANEFVVIADVALVSQHTSGVAMQTSGRPDTLDEVSVALDGVSLTAEALARATVTPFYGIGVTAWSRSSEHGPVTILEDDEALAQPLSERMHDLGRAWFILSSLPFPSHVLVAPRRMLAEQEEALRLLVTELHAAREAAMARPGELLEQLMGEHALNRERVNALLADQTHRLTQRARSGLRELLHRTGRDLGVPSIDAVEIVSLI</sequence>
<evidence type="ECO:0000313" key="4">
    <source>
        <dbReference type="EMBL" id="HEG92348.1"/>
    </source>
</evidence>
<dbReference type="Pfam" id="PF02621">
    <property type="entry name" value="VitK2_biosynth"/>
    <property type="match status" value="1"/>
</dbReference>
<comment type="pathway">
    <text evidence="1">Quinol/quinone metabolism; menaquinone biosynthesis.</text>
</comment>
<dbReference type="UniPathway" id="UPA00079"/>
<keyword evidence="3" id="KW-0456">Lyase</keyword>
<dbReference type="InterPro" id="IPR003773">
    <property type="entry name" value="Menaquinone_biosynth"/>
</dbReference>
<dbReference type="GO" id="GO:0016829">
    <property type="term" value="F:lyase activity"/>
    <property type="evidence" value="ECO:0007669"/>
    <property type="project" value="UniProtKB-KW"/>
</dbReference>
<accession>A0A831X056</accession>
<evidence type="ECO:0000256" key="3">
    <source>
        <dbReference type="ARBA" id="ARBA00023239"/>
    </source>
</evidence>
<dbReference type="InterPro" id="IPR030868">
    <property type="entry name" value="MqnA"/>
</dbReference>
<dbReference type="SUPFAM" id="SSF53850">
    <property type="entry name" value="Periplasmic binding protein-like II"/>
    <property type="match status" value="1"/>
</dbReference>
<dbReference type="GO" id="GO:0009234">
    <property type="term" value="P:menaquinone biosynthetic process"/>
    <property type="evidence" value="ECO:0007669"/>
    <property type="project" value="UniProtKB-UniPathway"/>
</dbReference>
<dbReference type="PANTHER" id="PTHR37690">
    <property type="entry name" value="CHORISMATE DEHYDRATASE"/>
    <property type="match status" value="1"/>
</dbReference>
<dbReference type="EMBL" id="DSIY01000303">
    <property type="protein sequence ID" value="HEG92348.1"/>
    <property type="molecule type" value="Genomic_DNA"/>
</dbReference>
<reference evidence="4" key="1">
    <citation type="journal article" date="2020" name="mSystems">
        <title>Genome- and Community-Level Interaction Insights into Carbon Utilization and Element Cycling Functions of Hydrothermarchaeota in Hydrothermal Sediment.</title>
        <authorList>
            <person name="Zhou Z."/>
            <person name="Liu Y."/>
            <person name="Xu W."/>
            <person name="Pan J."/>
            <person name="Luo Z.H."/>
            <person name="Li M."/>
        </authorList>
    </citation>
    <scope>NUCLEOTIDE SEQUENCE [LARGE SCALE GENOMIC DNA]</scope>
    <source>
        <strain evidence="4">SpSt-210</strain>
    </source>
</reference>
<gene>
    <name evidence="4" type="ORF">ENP34_13080</name>
</gene>
<protein>
    <recommendedName>
        <fullName evidence="5">Chorismate dehydratase</fullName>
    </recommendedName>
</protein>
<dbReference type="PANTHER" id="PTHR37690:SF1">
    <property type="entry name" value="CHORISMATE DEHYDRATASE"/>
    <property type="match status" value="1"/>
</dbReference>
<dbReference type="AlphaFoldDB" id="A0A831X056"/>
<dbReference type="Gene3D" id="3.40.190.10">
    <property type="entry name" value="Periplasmic binding protein-like II"/>
    <property type="match status" value="1"/>
</dbReference>